<dbReference type="PANTHER" id="PTHR42879">
    <property type="entry name" value="3-OXOACYL-(ACYL-CARRIER-PROTEIN) REDUCTASE"/>
    <property type="match status" value="1"/>
</dbReference>
<dbReference type="OrthoDB" id="9803333at2"/>
<sequence>MEKPVAFISGASGGIGGAIAERLAKEGCSLVLHYNKNKQQAENLQRSLMQTYGINAKLLQADFADPGATMAKVKQLSVSPDIVVHNSGTSKVGLITDLPSSAVLEELTVGLATPFLITQIFLPAMIKEKRGKIIVVSSVWGLTGASCEVLYSTIKGGLNTFVKALAKEVAPSNIQVNGVAPGAVRTGMLDHLSADEQAALEEEIPAGRLGTPADIASAVAFLAAEESGYINGHILSVNGAWYC</sequence>
<name>A0A1H3M0P9_9BACI</name>
<dbReference type="PRINTS" id="PR00081">
    <property type="entry name" value="GDHRDH"/>
</dbReference>
<evidence type="ECO:0000313" key="4">
    <source>
        <dbReference type="Proteomes" id="UP000198935"/>
    </source>
</evidence>
<comment type="similarity">
    <text evidence="1">Belongs to the short-chain dehydrogenases/reductases (SDR) family.</text>
</comment>
<dbReference type="GO" id="GO:0016491">
    <property type="term" value="F:oxidoreductase activity"/>
    <property type="evidence" value="ECO:0007669"/>
    <property type="project" value="UniProtKB-KW"/>
</dbReference>
<evidence type="ECO:0000256" key="2">
    <source>
        <dbReference type="ARBA" id="ARBA00023002"/>
    </source>
</evidence>
<dbReference type="PRINTS" id="PR00080">
    <property type="entry name" value="SDRFAMILY"/>
</dbReference>
<proteinExistence type="inferred from homology"/>
<dbReference type="SUPFAM" id="SSF51735">
    <property type="entry name" value="NAD(P)-binding Rossmann-fold domains"/>
    <property type="match status" value="1"/>
</dbReference>
<dbReference type="EMBL" id="FNPI01000003">
    <property type="protein sequence ID" value="SDY69625.1"/>
    <property type="molecule type" value="Genomic_DNA"/>
</dbReference>
<dbReference type="PANTHER" id="PTHR42879:SF2">
    <property type="entry name" value="3-OXOACYL-[ACYL-CARRIER-PROTEIN] REDUCTASE FABG"/>
    <property type="match status" value="1"/>
</dbReference>
<dbReference type="Proteomes" id="UP000198935">
    <property type="component" value="Unassembled WGS sequence"/>
</dbReference>
<dbReference type="STRING" id="1503961.SAMN05421736_10361"/>
<evidence type="ECO:0000313" key="3">
    <source>
        <dbReference type="EMBL" id="SDY69625.1"/>
    </source>
</evidence>
<reference evidence="4" key="1">
    <citation type="submission" date="2016-10" db="EMBL/GenBank/DDBJ databases">
        <authorList>
            <person name="Varghese N."/>
            <person name="Submissions S."/>
        </authorList>
    </citation>
    <scope>NUCLEOTIDE SEQUENCE [LARGE SCALE GENOMIC DNA]</scope>
    <source>
        <strain evidence="4">SP</strain>
    </source>
</reference>
<keyword evidence="2" id="KW-0560">Oxidoreductase</keyword>
<dbReference type="AlphaFoldDB" id="A0A1H3M0P9"/>
<dbReference type="NCBIfam" id="NF047420">
    <property type="entry name" value="EF_P_mod_YmfI"/>
    <property type="match status" value="1"/>
</dbReference>
<evidence type="ECO:0000256" key="1">
    <source>
        <dbReference type="ARBA" id="ARBA00006484"/>
    </source>
</evidence>
<dbReference type="Pfam" id="PF13561">
    <property type="entry name" value="adh_short_C2"/>
    <property type="match status" value="1"/>
</dbReference>
<protein>
    <submittedName>
        <fullName evidence="3">3-oxoacyl-[acyl-carrier protein] reductase</fullName>
    </submittedName>
</protein>
<gene>
    <name evidence="3" type="ORF">SAMN05421736_10361</name>
</gene>
<dbReference type="InterPro" id="IPR050259">
    <property type="entry name" value="SDR"/>
</dbReference>
<dbReference type="FunFam" id="3.40.50.720:FF:000173">
    <property type="entry name" value="3-oxoacyl-[acyl-carrier protein] reductase"/>
    <property type="match status" value="1"/>
</dbReference>
<accession>A0A1H3M0P9</accession>
<keyword evidence="4" id="KW-1185">Reference proteome</keyword>
<organism evidence="3 4">
    <name type="scientific">Evansella caseinilytica</name>
    <dbReference type="NCBI Taxonomy" id="1503961"/>
    <lineage>
        <taxon>Bacteria</taxon>
        <taxon>Bacillati</taxon>
        <taxon>Bacillota</taxon>
        <taxon>Bacilli</taxon>
        <taxon>Bacillales</taxon>
        <taxon>Bacillaceae</taxon>
        <taxon>Evansella</taxon>
    </lineage>
</organism>
<dbReference type="Gene3D" id="3.40.50.720">
    <property type="entry name" value="NAD(P)-binding Rossmann-like Domain"/>
    <property type="match status" value="1"/>
</dbReference>
<dbReference type="InterPro" id="IPR036291">
    <property type="entry name" value="NAD(P)-bd_dom_sf"/>
</dbReference>
<dbReference type="InterPro" id="IPR002347">
    <property type="entry name" value="SDR_fam"/>
</dbReference>